<dbReference type="GO" id="GO:0032259">
    <property type="term" value="P:methylation"/>
    <property type="evidence" value="ECO:0007669"/>
    <property type="project" value="UniProtKB-KW"/>
</dbReference>
<keyword evidence="4" id="KW-0949">S-adenosyl-L-methionine</keyword>
<dbReference type="RefSeq" id="WP_278521547.1">
    <property type="nucleotide sequence ID" value="NZ_JADIIN010000005.1"/>
</dbReference>
<dbReference type="GO" id="GO:0003677">
    <property type="term" value="F:DNA binding"/>
    <property type="evidence" value="ECO:0007669"/>
    <property type="project" value="InterPro"/>
</dbReference>
<dbReference type="Proteomes" id="UP000658733">
    <property type="component" value="Unassembled WGS sequence"/>
</dbReference>
<evidence type="ECO:0000313" key="6">
    <source>
        <dbReference type="EMBL" id="MBF4467878.1"/>
    </source>
</evidence>
<dbReference type="InterPro" id="IPR029063">
    <property type="entry name" value="SAM-dependent_MTases_sf"/>
</dbReference>
<name>A0A843AK09_METAZ</name>
<dbReference type="Gene3D" id="3.40.50.150">
    <property type="entry name" value="Vaccinia Virus protein VP39"/>
    <property type="match status" value="1"/>
</dbReference>
<comment type="similarity">
    <text evidence="1">Belongs to the N(4)/N(6)-methyltransferase family.</text>
</comment>
<organism evidence="6 7">
    <name type="scientific">Methanobrevibacter arboriphilus</name>
    <dbReference type="NCBI Taxonomy" id="39441"/>
    <lineage>
        <taxon>Archaea</taxon>
        <taxon>Methanobacteriati</taxon>
        <taxon>Methanobacteriota</taxon>
        <taxon>Methanomada group</taxon>
        <taxon>Methanobacteria</taxon>
        <taxon>Methanobacteriales</taxon>
        <taxon>Methanobacteriaceae</taxon>
        <taxon>Methanobrevibacter</taxon>
    </lineage>
</organism>
<accession>A0A843AK09</accession>
<dbReference type="PANTHER" id="PTHR13370:SF24">
    <property type="entry name" value="TYPE III RESTRICTION-MODIFICATION ENZYME STYLTI MOD SUBUNIT"/>
    <property type="match status" value="1"/>
</dbReference>
<dbReference type="InterPro" id="IPR002295">
    <property type="entry name" value="N4/N6-MTase_EcoPI_Mod-like"/>
</dbReference>
<dbReference type="PROSITE" id="PS00092">
    <property type="entry name" value="N6_MTASE"/>
    <property type="match status" value="1"/>
</dbReference>
<evidence type="ECO:0000256" key="4">
    <source>
        <dbReference type="ARBA" id="ARBA00022691"/>
    </source>
</evidence>
<dbReference type="SUPFAM" id="SSF53335">
    <property type="entry name" value="S-adenosyl-L-methionine-dependent methyltransferases"/>
    <property type="match status" value="1"/>
</dbReference>
<feature type="domain" description="DNA methylase N-4/N-6" evidence="5">
    <location>
        <begin position="97"/>
        <end position="344"/>
    </location>
</feature>
<comment type="caution">
    <text evidence="6">The sequence shown here is derived from an EMBL/GenBank/DDBJ whole genome shotgun (WGS) entry which is preliminary data.</text>
</comment>
<keyword evidence="2 6" id="KW-0489">Methyltransferase</keyword>
<dbReference type="GO" id="GO:0005737">
    <property type="term" value="C:cytoplasm"/>
    <property type="evidence" value="ECO:0007669"/>
    <property type="project" value="TreeGrafter"/>
</dbReference>
<dbReference type="InterPro" id="IPR002052">
    <property type="entry name" value="DNA_methylase_N6_adenine_CS"/>
</dbReference>
<dbReference type="GO" id="GO:0008170">
    <property type="term" value="F:N-methyltransferase activity"/>
    <property type="evidence" value="ECO:0007669"/>
    <property type="project" value="InterPro"/>
</dbReference>
<gene>
    <name evidence="6" type="ORF">ISP01_00595</name>
</gene>
<dbReference type="EMBL" id="JADIIN010000005">
    <property type="protein sequence ID" value="MBF4467878.1"/>
    <property type="molecule type" value="Genomic_DNA"/>
</dbReference>
<evidence type="ECO:0000256" key="1">
    <source>
        <dbReference type="ARBA" id="ARBA00006594"/>
    </source>
</evidence>
<evidence type="ECO:0000256" key="2">
    <source>
        <dbReference type="ARBA" id="ARBA00022603"/>
    </source>
</evidence>
<dbReference type="PRINTS" id="PR00506">
    <property type="entry name" value="D21N6MTFRASE"/>
</dbReference>
<dbReference type="InterPro" id="IPR002941">
    <property type="entry name" value="DNA_methylase_N4/N6"/>
</dbReference>
<reference evidence="6" key="1">
    <citation type="submission" date="2020-10" db="EMBL/GenBank/DDBJ databases">
        <title>Dehalococcoides mccartyi of a TCE/Cr reducing biochatode.</title>
        <authorList>
            <person name="Matturro B."/>
        </authorList>
    </citation>
    <scope>NUCLEOTIDE SEQUENCE</scope>
    <source>
        <strain evidence="6">Bin4</strain>
    </source>
</reference>
<proteinExistence type="inferred from homology"/>
<protein>
    <submittedName>
        <fullName evidence="6">Site-specific DNA-methyltransferase</fullName>
    </submittedName>
</protein>
<evidence type="ECO:0000313" key="7">
    <source>
        <dbReference type="Proteomes" id="UP000658733"/>
    </source>
</evidence>
<sequence>MAKSLIEELPKILKKGKKEAEKILSDNNLILQANELVLPSKDKNGFFKDKVKSIHGEINFNKAQSNLINQLIYGDNLLAMQALFNETADNPSMRGKIDLIYIDPPFDSKADYRTKVHLQNGDIQQKPTVLEQFAYKDTWKNGTASYLEMMVPRLVLMRELLSEKGSIYVHIDWHVGHYLKVIMDDIFGKENFRNEISWCYTNIGGASKSFPKKHDDILFYSKNENNIFNKQYIPYKKSNKSSGVYKFDELTEEEKQKVYELDKRGKLVEDYWIDLPIVNSQAKERIGYTTQKPEKLLERIIKASSNKNSIVADFFCGSGTTGAVAERLNRKWIMSDLGKPACMITRKRLIDQESNPFLFQSIGDYQKEQYEKSEFKTIRDLSHVVLNLYGAVPFSDNEISGNNLGYVKDGRILVYVDSPSKMTGKNTLIRAQKLRETFKGGWKKVIVLGWNFTQTIGDDIKSLNDKNLEVLVIPPDLLEQLKTKASAKRLIDSGNLRFSSLQYLRLGEVKVNVHDSENERLSVELDNYCLLSPDALPLDDKNKKKLQEVINSDPLSLIEYWSVDPDYDGEVFRSKWQDYRQNTANDNDPFNVIRRAEMIVPKLDRPRKICVKAVDVFGFESATTLTIK</sequence>
<evidence type="ECO:0000259" key="5">
    <source>
        <dbReference type="Pfam" id="PF01555"/>
    </source>
</evidence>
<dbReference type="PANTHER" id="PTHR13370">
    <property type="entry name" value="RNA METHYLASE-RELATED"/>
    <property type="match status" value="1"/>
</dbReference>
<evidence type="ECO:0000256" key="3">
    <source>
        <dbReference type="ARBA" id="ARBA00022679"/>
    </source>
</evidence>
<keyword evidence="3 6" id="KW-0808">Transferase</keyword>
<dbReference type="AlphaFoldDB" id="A0A843AK09"/>
<dbReference type="Pfam" id="PF01555">
    <property type="entry name" value="N6_N4_Mtase"/>
    <property type="match status" value="1"/>
</dbReference>